<reference evidence="5" key="1">
    <citation type="journal article" date="2020" name="Nature">
        <title>Giant virus diversity and host interactions through global metagenomics.</title>
        <authorList>
            <person name="Schulz F."/>
            <person name="Roux S."/>
            <person name="Paez-Espino D."/>
            <person name="Jungbluth S."/>
            <person name="Walsh D.A."/>
            <person name="Denef V.J."/>
            <person name="McMahon K.D."/>
            <person name="Konstantinidis K.T."/>
            <person name="Eloe-Fadrosh E.A."/>
            <person name="Kyrpides N.C."/>
            <person name="Woyke T."/>
        </authorList>
    </citation>
    <scope>NUCLEOTIDE SEQUENCE</scope>
    <source>
        <strain evidence="5">GVMAG-M-3300018416-26</strain>
    </source>
</reference>
<name>A0A6C0BQ37_9ZZZZ</name>
<dbReference type="InterPro" id="IPR036249">
    <property type="entry name" value="Thioredoxin-like_sf"/>
</dbReference>
<accession>A0A6C0BQ37</accession>
<dbReference type="PROSITE" id="PS51352">
    <property type="entry name" value="THIOREDOXIN_2"/>
    <property type="match status" value="1"/>
</dbReference>
<evidence type="ECO:0000256" key="3">
    <source>
        <dbReference type="SAM" id="Phobius"/>
    </source>
</evidence>
<dbReference type="SUPFAM" id="SSF52833">
    <property type="entry name" value="Thioredoxin-like"/>
    <property type="match status" value="1"/>
</dbReference>
<dbReference type="PROSITE" id="PS00194">
    <property type="entry name" value="THIOREDOXIN_1"/>
    <property type="match status" value="1"/>
</dbReference>
<keyword evidence="3" id="KW-1133">Transmembrane helix</keyword>
<feature type="transmembrane region" description="Helical" evidence="3">
    <location>
        <begin position="12"/>
        <end position="30"/>
    </location>
</feature>
<protein>
    <recommendedName>
        <fullName evidence="4">Thioredoxin domain-containing protein</fullName>
    </recommendedName>
</protein>
<dbReference type="PANTHER" id="PTHR45672:SF3">
    <property type="entry name" value="THIOREDOXIN DOMAIN-CONTAINING PROTEIN 5"/>
    <property type="match status" value="1"/>
</dbReference>
<proteinExistence type="inferred from homology"/>
<sequence length="182" mass="21427">MQLPKFTCKSLSVILALTIIVSIFLQYLQMRRTRTDPPKQNTKETFSDQSNEEDYLLFFYADWCGHCTAFKPAVRDFYDTNMIRVLYINNSGKFEDDENTTSKKDSSKKYVEMTKEYIENKNNITSDSELELFNKNLQKEFDVTGYPTLYYVKNNNKSKFGGSYTRDVESLERFVSDMRDSQ</sequence>
<dbReference type="InterPro" id="IPR017937">
    <property type="entry name" value="Thioredoxin_CS"/>
</dbReference>
<dbReference type="InterPro" id="IPR013766">
    <property type="entry name" value="Thioredoxin_domain"/>
</dbReference>
<evidence type="ECO:0000256" key="2">
    <source>
        <dbReference type="ARBA" id="ARBA00022729"/>
    </source>
</evidence>
<keyword evidence="3" id="KW-0812">Transmembrane</keyword>
<feature type="domain" description="Thioredoxin" evidence="4">
    <location>
        <begin position="1"/>
        <end position="180"/>
    </location>
</feature>
<dbReference type="Pfam" id="PF00085">
    <property type="entry name" value="Thioredoxin"/>
    <property type="match status" value="1"/>
</dbReference>
<dbReference type="GO" id="GO:0003756">
    <property type="term" value="F:protein disulfide isomerase activity"/>
    <property type="evidence" value="ECO:0007669"/>
    <property type="project" value="TreeGrafter"/>
</dbReference>
<dbReference type="EMBL" id="MN739216">
    <property type="protein sequence ID" value="QHS94092.1"/>
    <property type="molecule type" value="Genomic_DNA"/>
</dbReference>
<evidence type="ECO:0000256" key="1">
    <source>
        <dbReference type="ARBA" id="ARBA00006347"/>
    </source>
</evidence>
<dbReference type="InterPro" id="IPR051063">
    <property type="entry name" value="PDI"/>
</dbReference>
<comment type="similarity">
    <text evidence="1">Belongs to the protein disulfide isomerase family.</text>
</comment>
<dbReference type="PANTHER" id="PTHR45672">
    <property type="entry name" value="PROTEIN DISULFIDE-ISOMERASE C17H9.14C-RELATED"/>
    <property type="match status" value="1"/>
</dbReference>
<dbReference type="Gene3D" id="3.40.30.10">
    <property type="entry name" value="Glutaredoxin"/>
    <property type="match status" value="1"/>
</dbReference>
<dbReference type="AlphaFoldDB" id="A0A6C0BQ37"/>
<organism evidence="5">
    <name type="scientific">viral metagenome</name>
    <dbReference type="NCBI Taxonomy" id="1070528"/>
    <lineage>
        <taxon>unclassified sequences</taxon>
        <taxon>metagenomes</taxon>
        <taxon>organismal metagenomes</taxon>
    </lineage>
</organism>
<keyword evidence="3" id="KW-0472">Membrane</keyword>
<dbReference type="GO" id="GO:0005783">
    <property type="term" value="C:endoplasmic reticulum"/>
    <property type="evidence" value="ECO:0007669"/>
    <property type="project" value="TreeGrafter"/>
</dbReference>
<dbReference type="GO" id="GO:0006457">
    <property type="term" value="P:protein folding"/>
    <property type="evidence" value="ECO:0007669"/>
    <property type="project" value="TreeGrafter"/>
</dbReference>
<evidence type="ECO:0000313" key="5">
    <source>
        <dbReference type="EMBL" id="QHS94092.1"/>
    </source>
</evidence>
<keyword evidence="2" id="KW-0732">Signal</keyword>
<evidence type="ECO:0000259" key="4">
    <source>
        <dbReference type="PROSITE" id="PS51352"/>
    </source>
</evidence>